<evidence type="ECO:0000313" key="1">
    <source>
        <dbReference type="EMBL" id="KOX77207.1"/>
    </source>
</evidence>
<name>A0A0M9A4R5_9HYME</name>
<reference evidence="1 2" key="1">
    <citation type="submission" date="2015-07" db="EMBL/GenBank/DDBJ databases">
        <title>The genome of Melipona quadrifasciata.</title>
        <authorList>
            <person name="Pan H."/>
            <person name="Kapheim K."/>
        </authorList>
    </citation>
    <scope>NUCLEOTIDE SEQUENCE [LARGE SCALE GENOMIC DNA]</scope>
    <source>
        <strain evidence="1">0111107301</strain>
        <tissue evidence="1">Whole body</tissue>
    </source>
</reference>
<dbReference type="Proteomes" id="UP000053105">
    <property type="component" value="Unassembled WGS sequence"/>
</dbReference>
<dbReference type="OrthoDB" id="10039049at2759"/>
<evidence type="ECO:0000313" key="2">
    <source>
        <dbReference type="Proteomes" id="UP000053105"/>
    </source>
</evidence>
<keyword evidence="2" id="KW-1185">Reference proteome</keyword>
<accession>A0A0M9A4R5</accession>
<organism evidence="1 2">
    <name type="scientific">Melipona quadrifasciata</name>
    <dbReference type="NCBI Taxonomy" id="166423"/>
    <lineage>
        <taxon>Eukaryota</taxon>
        <taxon>Metazoa</taxon>
        <taxon>Ecdysozoa</taxon>
        <taxon>Arthropoda</taxon>
        <taxon>Hexapoda</taxon>
        <taxon>Insecta</taxon>
        <taxon>Pterygota</taxon>
        <taxon>Neoptera</taxon>
        <taxon>Endopterygota</taxon>
        <taxon>Hymenoptera</taxon>
        <taxon>Apocrita</taxon>
        <taxon>Aculeata</taxon>
        <taxon>Apoidea</taxon>
        <taxon>Anthophila</taxon>
        <taxon>Apidae</taxon>
        <taxon>Melipona</taxon>
    </lineage>
</organism>
<dbReference type="AlphaFoldDB" id="A0A0M9A4R5"/>
<sequence>MPYYSRNASLNWKIMGRADEKSKLRVKLILGREISSELSKIMNARNILNSIVKYNRHYQIIPNNVNAKFQGISCLSTQNREDQRAQHGQEEISIGEQAISYVHRPQLPAERLAATVPEIRGAERKAMTMELIPGSADLIKQTSINNPSGAIAQYQTTPLLLKVYATPPRESRDPNQPMGEKRVTRDWTDKAQRWLVNFAREMKKMLENKMSGVADK</sequence>
<proteinExistence type="predicted"/>
<gene>
    <name evidence="1" type="ORF">WN51_10297</name>
</gene>
<protein>
    <submittedName>
        <fullName evidence="1">Uncharacterized protein</fullName>
    </submittedName>
</protein>
<dbReference type="EMBL" id="KQ435735">
    <property type="protein sequence ID" value="KOX77207.1"/>
    <property type="molecule type" value="Genomic_DNA"/>
</dbReference>